<dbReference type="EnsemblMetazoa" id="CapteT100125">
    <property type="protein sequence ID" value="CapteP100125"/>
    <property type="gene ID" value="CapteG100125"/>
</dbReference>
<protein>
    <recommendedName>
        <fullName evidence="1">GH3 middle domain-containing protein</fullName>
    </recommendedName>
</protein>
<sequence>MGAAGVTDQQTQTYITALFALAEKDLQFIDGMLAPICYTFFRMIEDQGDALCDDLENGFLSENFKVDEEVREEVNRNLRVESHRANQVRRELRKGTDGLALRLWPNLKMVHIAITGAFEPSYRMLKSSYIKGVYVRRFIHVSTEAAIGAPQESIADSGEKPRGYVFAHSSAFFEFIPEDEMDSASPKTFFLDQLQVGQTYEVIITTQNGLYRYRFGDVIKVVGFIDENPIYEFKYRSGQLLNLKTEKTSENVFYDALRAAEMEWKGMSIMDYTATESTNVQLIPGGIWTYIIYA</sequence>
<keyword evidence="4" id="KW-1185">Reference proteome</keyword>
<dbReference type="OrthoDB" id="10004661at2759"/>
<name>R7U6B0_CAPTE</name>
<dbReference type="Pfam" id="PF03321">
    <property type="entry name" value="GH3"/>
    <property type="match status" value="1"/>
</dbReference>
<feature type="domain" description="GH3 middle" evidence="1">
    <location>
        <begin position="164"/>
        <end position="236"/>
    </location>
</feature>
<dbReference type="PANTHER" id="PTHR31901:SF9">
    <property type="entry name" value="GH3 DOMAIN-CONTAINING PROTEIN"/>
    <property type="match status" value="1"/>
</dbReference>
<evidence type="ECO:0000259" key="1">
    <source>
        <dbReference type="Pfam" id="PF23571"/>
    </source>
</evidence>
<reference evidence="2 4" key="2">
    <citation type="journal article" date="2013" name="Nature">
        <title>Insights into bilaterian evolution from three spiralian genomes.</title>
        <authorList>
            <person name="Simakov O."/>
            <person name="Marletaz F."/>
            <person name="Cho S.J."/>
            <person name="Edsinger-Gonzales E."/>
            <person name="Havlak P."/>
            <person name="Hellsten U."/>
            <person name="Kuo D.H."/>
            <person name="Larsson T."/>
            <person name="Lv J."/>
            <person name="Arendt D."/>
            <person name="Savage R."/>
            <person name="Osoegawa K."/>
            <person name="de Jong P."/>
            <person name="Grimwood J."/>
            <person name="Chapman J.A."/>
            <person name="Shapiro H."/>
            <person name="Aerts A."/>
            <person name="Otillar R.P."/>
            <person name="Terry A.Y."/>
            <person name="Boore J.L."/>
            <person name="Grigoriev I.V."/>
            <person name="Lindberg D.R."/>
            <person name="Seaver E.C."/>
            <person name="Weisblat D.A."/>
            <person name="Putnam N.H."/>
            <person name="Rokhsar D.S."/>
        </authorList>
    </citation>
    <scope>NUCLEOTIDE SEQUENCE</scope>
    <source>
        <strain evidence="2 4">I ESC-2004</strain>
    </source>
</reference>
<dbReference type="EMBL" id="AMQN01001704">
    <property type="status" value="NOT_ANNOTATED_CDS"/>
    <property type="molecule type" value="Genomic_DNA"/>
</dbReference>
<reference evidence="4" key="1">
    <citation type="submission" date="2012-12" db="EMBL/GenBank/DDBJ databases">
        <authorList>
            <person name="Hellsten U."/>
            <person name="Grimwood J."/>
            <person name="Chapman J.A."/>
            <person name="Shapiro H."/>
            <person name="Aerts A."/>
            <person name="Otillar R.P."/>
            <person name="Terry A.Y."/>
            <person name="Boore J.L."/>
            <person name="Simakov O."/>
            <person name="Marletaz F."/>
            <person name="Cho S.-J."/>
            <person name="Edsinger-Gonzales E."/>
            <person name="Havlak P."/>
            <person name="Kuo D.-H."/>
            <person name="Larsson T."/>
            <person name="Lv J."/>
            <person name="Arendt D."/>
            <person name="Savage R."/>
            <person name="Osoegawa K."/>
            <person name="de Jong P."/>
            <person name="Lindberg D.R."/>
            <person name="Seaver E.C."/>
            <person name="Weisblat D.A."/>
            <person name="Putnam N.H."/>
            <person name="Grigoriev I.V."/>
            <person name="Rokhsar D.S."/>
        </authorList>
    </citation>
    <scope>NUCLEOTIDE SEQUENCE</scope>
    <source>
        <strain evidence="4">I ESC-2004</strain>
    </source>
</reference>
<dbReference type="GO" id="GO:0016881">
    <property type="term" value="F:acid-amino acid ligase activity"/>
    <property type="evidence" value="ECO:0007669"/>
    <property type="project" value="TreeGrafter"/>
</dbReference>
<reference evidence="3" key="3">
    <citation type="submission" date="2015-06" db="UniProtKB">
        <authorList>
            <consortium name="EnsemblMetazoa"/>
        </authorList>
    </citation>
    <scope>IDENTIFICATION</scope>
</reference>
<dbReference type="EMBL" id="KB304598">
    <property type="protein sequence ID" value="ELU01890.1"/>
    <property type="molecule type" value="Genomic_DNA"/>
</dbReference>
<gene>
    <name evidence="2" type="ORF">CAPTEDRAFT_100125</name>
</gene>
<dbReference type="AlphaFoldDB" id="R7U6B0"/>
<dbReference type="HOGENOM" id="CLU_016249_3_0_1"/>
<proteinExistence type="predicted"/>
<evidence type="ECO:0000313" key="4">
    <source>
        <dbReference type="Proteomes" id="UP000014760"/>
    </source>
</evidence>
<dbReference type="GO" id="GO:0005737">
    <property type="term" value="C:cytoplasm"/>
    <property type="evidence" value="ECO:0007669"/>
    <property type="project" value="TreeGrafter"/>
</dbReference>
<dbReference type="InterPro" id="IPR055377">
    <property type="entry name" value="GH3_M"/>
</dbReference>
<organism evidence="2">
    <name type="scientific">Capitella teleta</name>
    <name type="common">Polychaete worm</name>
    <dbReference type="NCBI Taxonomy" id="283909"/>
    <lineage>
        <taxon>Eukaryota</taxon>
        <taxon>Metazoa</taxon>
        <taxon>Spiralia</taxon>
        <taxon>Lophotrochozoa</taxon>
        <taxon>Annelida</taxon>
        <taxon>Polychaeta</taxon>
        <taxon>Sedentaria</taxon>
        <taxon>Scolecida</taxon>
        <taxon>Capitellidae</taxon>
        <taxon>Capitella</taxon>
    </lineage>
</organism>
<evidence type="ECO:0000313" key="2">
    <source>
        <dbReference type="EMBL" id="ELU01890.1"/>
    </source>
</evidence>
<accession>R7U6B0</accession>
<dbReference type="InterPro" id="IPR004993">
    <property type="entry name" value="GH3"/>
</dbReference>
<dbReference type="OMA" id="EFIVHAC"/>
<evidence type="ECO:0000313" key="3">
    <source>
        <dbReference type="EnsemblMetazoa" id="CapteP100125"/>
    </source>
</evidence>
<dbReference type="Proteomes" id="UP000014760">
    <property type="component" value="Unassembled WGS sequence"/>
</dbReference>
<dbReference type="Pfam" id="PF23571">
    <property type="entry name" value="GH3_M"/>
    <property type="match status" value="1"/>
</dbReference>
<dbReference type="PANTHER" id="PTHR31901">
    <property type="entry name" value="GH3 DOMAIN-CONTAINING PROTEIN"/>
    <property type="match status" value="1"/>
</dbReference>